<feature type="region of interest" description="Disordered" evidence="1">
    <location>
        <begin position="30"/>
        <end position="68"/>
    </location>
</feature>
<accession>A0A9P5H6T0</accession>
<evidence type="ECO:0000313" key="2">
    <source>
        <dbReference type="EMBL" id="KAF7546699.1"/>
    </source>
</evidence>
<reference evidence="2" key="1">
    <citation type="submission" date="2020-03" db="EMBL/GenBank/DDBJ databases">
        <title>Draft Genome Sequence of Cylindrodendrum hubeiense.</title>
        <authorList>
            <person name="Buettner E."/>
            <person name="Kellner H."/>
        </authorList>
    </citation>
    <scope>NUCLEOTIDE SEQUENCE</scope>
    <source>
        <strain evidence="2">IHI 201604</strain>
    </source>
</reference>
<gene>
    <name evidence="2" type="ORF">G7Z17_g8252</name>
</gene>
<feature type="compositionally biased region" description="Polar residues" evidence="1">
    <location>
        <begin position="53"/>
        <end position="68"/>
    </location>
</feature>
<name>A0A9P5H6T0_9HYPO</name>
<organism evidence="2 3">
    <name type="scientific">Cylindrodendrum hubeiense</name>
    <dbReference type="NCBI Taxonomy" id="595255"/>
    <lineage>
        <taxon>Eukaryota</taxon>
        <taxon>Fungi</taxon>
        <taxon>Dikarya</taxon>
        <taxon>Ascomycota</taxon>
        <taxon>Pezizomycotina</taxon>
        <taxon>Sordariomycetes</taxon>
        <taxon>Hypocreomycetidae</taxon>
        <taxon>Hypocreales</taxon>
        <taxon>Nectriaceae</taxon>
        <taxon>Cylindrodendrum</taxon>
    </lineage>
</organism>
<proteinExistence type="predicted"/>
<dbReference type="Proteomes" id="UP000722485">
    <property type="component" value="Unassembled WGS sequence"/>
</dbReference>
<evidence type="ECO:0000256" key="1">
    <source>
        <dbReference type="SAM" id="MobiDB-lite"/>
    </source>
</evidence>
<evidence type="ECO:0000313" key="3">
    <source>
        <dbReference type="Proteomes" id="UP000722485"/>
    </source>
</evidence>
<sequence length="155" mass="16395">MFPLADDLADVLSDTICRLSCVASAVPADNAVQPQPPSTLRSPRSRLMPSPVTKHSVTQSPPHTSPGLNNTNLRLRCHGRMHGINWLVQHLQLVPLPPKPRDLVGSVIAAAAPAVGTAVPDMSKQAGWGCATLSSQHPPDQFVTLGASYNVSSIL</sequence>
<dbReference type="EMBL" id="JAANBB010000203">
    <property type="protein sequence ID" value="KAF7546699.1"/>
    <property type="molecule type" value="Genomic_DNA"/>
</dbReference>
<comment type="caution">
    <text evidence="2">The sequence shown here is derived from an EMBL/GenBank/DDBJ whole genome shotgun (WGS) entry which is preliminary data.</text>
</comment>
<keyword evidence="3" id="KW-1185">Reference proteome</keyword>
<protein>
    <submittedName>
        <fullName evidence="2">Uncharacterized protein</fullName>
    </submittedName>
</protein>
<dbReference type="AlphaFoldDB" id="A0A9P5H6T0"/>